<dbReference type="Proteomes" id="UP000249066">
    <property type="component" value="Unassembled WGS sequence"/>
</dbReference>
<protein>
    <submittedName>
        <fullName evidence="4">Protein CapI</fullName>
    </submittedName>
</protein>
<evidence type="ECO:0000313" key="5">
    <source>
        <dbReference type="Proteomes" id="UP000249066"/>
    </source>
</evidence>
<dbReference type="PRINTS" id="PR01713">
    <property type="entry name" value="NUCEPIMERASE"/>
</dbReference>
<gene>
    <name evidence="4" type="ORF">DI623_11180</name>
</gene>
<proteinExistence type="predicted"/>
<dbReference type="Pfam" id="PF01370">
    <property type="entry name" value="Epimerase"/>
    <property type="match status" value="1"/>
</dbReference>
<feature type="domain" description="NAD-dependent epimerase/dehydratase" evidence="3">
    <location>
        <begin position="4"/>
        <end position="258"/>
    </location>
</feature>
<dbReference type="EMBL" id="QFNN01000070">
    <property type="protein sequence ID" value="PZO89179.1"/>
    <property type="molecule type" value="Genomic_DNA"/>
</dbReference>
<feature type="region of interest" description="Disordered" evidence="2">
    <location>
        <begin position="233"/>
        <end position="253"/>
    </location>
</feature>
<name>A0A2W5A9L6_9SPHN</name>
<evidence type="ECO:0000259" key="3">
    <source>
        <dbReference type="Pfam" id="PF01370"/>
    </source>
</evidence>
<dbReference type="InterPro" id="IPR001509">
    <property type="entry name" value="Epimerase_deHydtase"/>
</dbReference>
<evidence type="ECO:0000313" key="4">
    <source>
        <dbReference type="EMBL" id="PZO89179.1"/>
    </source>
</evidence>
<reference evidence="4 5" key="1">
    <citation type="submission" date="2017-08" db="EMBL/GenBank/DDBJ databases">
        <title>Infants hospitalized years apart are colonized by the same room-sourced microbial strains.</title>
        <authorList>
            <person name="Brooks B."/>
            <person name="Olm M.R."/>
            <person name="Firek B.A."/>
            <person name="Baker R."/>
            <person name="Thomas B.C."/>
            <person name="Morowitz M.J."/>
            <person name="Banfield J.F."/>
        </authorList>
    </citation>
    <scope>NUCLEOTIDE SEQUENCE [LARGE SCALE GENOMIC DNA]</scope>
    <source>
        <strain evidence="4">S2_018_000_R2_101</strain>
    </source>
</reference>
<keyword evidence="1" id="KW-0520">NAD</keyword>
<dbReference type="SUPFAM" id="SSF51735">
    <property type="entry name" value="NAD(P)-binding Rossmann-fold domains"/>
    <property type="match status" value="1"/>
</dbReference>
<evidence type="ECO:0000256" key="2">
    <source>
        <dbReference type="SAM" id="MobiDB-lite"/>
    </source>
</evidence>
<dbReference type="Gene3D" id="3.40.50.720">
    <property type="entry name" value="NAD(P)-binding Rossmann-like Domain"/>
    <property type="match status" value="1"/>
</dbReference>
<dbReference type="InterPro" id="IPR036291">
    <property type="entry name" value="NAD(P)-bd_dom_sf"/>
</dbReference>
<sequence>MKRILVTGAAGFIGYHVAARLLARGDAVLGIDDFNAYYAPKLKEDRAADLRARFGDAFVMKRLDFADDQALDSALAGEALTGIVHLGAQAGVRHSIDNPRAYARSNLVGHLNLLEVARARRTPMVYASSSSVYGGNKSLPFSVGDRVDHPVSLYAATKKADELMSESYAHLYRIPLTGLRFFTVYGPWGRPDMAAWLFTDAILAGRPIPVFNHGDMRRDFTYIDDIVTGVIASVDRPPQDDGAPKPGGSAAPHRIYNIGNNRSEKLTDLIATIEQACGREAIRELLPMQPGDVPETFADISAIAADLDYAPTTPITVGIPRFVDWYRAYHGV</sequence>
<organism evidence="4 5">
    <name type="scientific">Sphingomonas sanxanigenens</name>
    <dbReference type="NCBI Taxonomy" id="397260"/>
    <lineage>
        <taxon>Bacteria</taxon>
        <taxon>Pseudomonadati</taxon>
        <taxon>Pseudomonadota</taxon>
        <taxon>Alphaproteobacteria</taxon>
        <taxon>Sphingomonadales</taxon>
        <taxon>Sphingomonadaceae</taxon>
        <taxon>Sphingomonas</taxon>
    </lineage>
</organism>
<dbReference type="PANTHER" id="PTHR43574">
    <property type="entry name" value="EPIMERASE-RELATED"/>
    <property type="match status" value="1"/>
</dbReference>
<evidence type="ECO:0000256" key="1">
    <source>
        <dbReference type="ARBA" id="ARBA00023027"/>
    </source>
</evidence>
<comment type="caution">
    <text evidence="4">The sequence shown here is derived from an EMBL/GenBank/DDBJ whole genome shotgun (WGS) entry which is preliminary data.</text>
</comment>
<accession>A0A2W5A9L6</accession>
<dbReference type="AlphaFoldDB" id="A0A2W5A9L6"/>